<evidence type="ECO:0000313" key="2">
    <source>
        <dbReference type="Proteomes" id="UP001597302"/>
    </source>
</evidence>
<dbReference type="InterPro" id="IPR045516">
    <property type="entry name" value="DUF6477"/>
</dbReference>
<dbReference type="EMBL" id="JBHTOQ010000022">
    <property type="protein sequence ID" value="MFD1481715.1"/>
    <property type="molecule type" value="Genomic_DNA"/>
</dbReference>
<dbReference type="Proteomes" id="UP001597302">
    <property type="component" value="Unassembled WGS sequence"/>
</dbReference>
<evidence type="ECO:0000313" key="1">
    <source>
        <dbReference type="EMBL" id="MFD1481715.1"/>
    </source>
</evidence>
<dbReference type="RefSeq" id="WP_131574526.1">
    <property type="nucleotide sequence ID" value="NZ_CBCSAJ010000024.1"/>
</dbReference>
<keyword evidence="2" id="KW-1185">Reference proteome</keyword>
<gene>
    <name evidence="1" type="ORF">ACFQ5P_10445</name>
</gene>
<name>A0ABW4DVR3_9RHOB</name>
<protein>
    <submittedName>
        <fullName evidence="1">DUF6477 family protein</fullName>
    </submittedName>
</protein>
<accession>A0ABW4DVR3</accession>
<dbReference type="Pfam" id="PF20083">
    <property type="entry name" value="DUF6477"/>
    <property type="match status" value="1"/>
</dbReference>
<proteinExistence type="predicted"/>
<comment type="caution">
    <text evidence="1">The sequence shown here is derived from an EMBL/GenBank/DDBJ whole genome shotgun (WGS) entry which is preliminary data.</text>
</comment>
<sequence>MTAVSNVIVFRPRPAHPGLRRPATLIRAAREGQSSWKRSRDLARLLRVDRCPAPGMVLPRLRAEEDLQNDLRITQAPDYNLRRHVTLMIAILAEMRAAVAARPPCPAASLG</sequence>
<organism evidence="1 2">
    <name type="scientific">Paracoccus nototheniae</name>
    <dbReference type="NCBI Taxonomy" id="2489002"/>
    <lineage>
        <taxon>Bacteria</taxon>
        <taxon>Pseudomonadati</taxon>
        <taxon>Pseudomonadota</taxon>
        <taxon>Alphaproteobacteria</taxon>
        <taxon>Rhodobacterales</taxon>
        <taxon>Paracoccaceae</taxon>
        <taxon>Paracoccus</taxon>
    </lineage>
</organism>
<reference evidence="2" key="1">
    <citation type="journal article" date="2019" name="Int. J. Syst. Evol. Microbiol.">
        <title>The Global Catalogue of Microorganisms (GCM) 10K type strain sequencing project: providing services to taxonomists for standard genome sequencing and annotation.</title>
        <authorList>
            <consortium name="The Broad Institute Genomics Platform"/>
            <consortium name="The Broad Institute Genome Sequencing Center for Infectious Disease"/>
            <person name="Wu L."/>
            <person name="Ma J."/>
        </authorList>
    </citation>
    <scope>NUCLEOTIDE SEQUENCE [LARGE SCALE GENOMIC DNA]</scope>
    <source>
        <strain evidence="2">CCM 8875</strain>
    </source>
</reference>